<dbReference type="InterPro" id="IPR043429">
    <property type="entry name" value="ArtM/GltK/GlnP/TcyL/YhdX-like"/>
</dbReference>
<evidence type="ECO:0000256" key="11">
    <source>
        <dbReference type="ARBA" id="ARBA00073645"/>
    </source>
</evidence>
<feature type="transmembrane region" description="Helical" evidence="12">
    <location>
        <begin position="113"/>
        <end position="137"/>
    </location>
</feature>
<evidence type="ECO:0000313" key="14">
    <source>
        <dbReference type="EMBL" id="SEB44863.1"/>
    </source>
</evidence>
<dbReference type="Pfam" id="PF00528">
    <property type="entry name" value="BPD_transp_1"/>
    <property type="match status" value="1"/>
</dbReference>
<dbReference type="EMBL" id="FNSL01000001">
    <property type="protein sequence ID" value="SEB44863.1"/>
    <property type="molecule type" value="Genomic_DNA"/>
</dbReference>
<evidence type="ECO:0000256" key="9">
    <source>
        <dbReference type="ARBA" id="ARBA00060298"/>
    </source>
</evidence>
<evidence type="ECO:0000256" key="10">
    <source>
        <dbReference type="ARBA" id="ARBA00062718"/>
    </source>
</evidence>
<comment type="subcellular location">
    <subcellularLocation>
        <location evidence="1">Cell inner membrane</location>
        <topology evidence="1">Multi-pass membrane protein</topology>
    </subcellularLocation>
    <subcellularLocation>
        <location evidence="12">Cell membrane</location>
        <topology evidence="12">Multi-pass membrane protein</topology>
    </subcellularLocation>
</comment>
<keyword evidence="3 12" id="KW-0813">Transport</keyword>
<dbReference type="PANTHER" id="PTHR30614:SF0">
    <property type="entry name" value="L-CYSTINE TRANSPORT SYSTEM PERMEASE PROTEIN TCYL"/>
    <property type="match status" value="1"/>
</dbReference>
<dbReference type="PROSITE" id="PS50928">
    <property type="entry name" value="ABC_TM1"/>
    <property type="match status" value="1"/>
</dbReference>
<evidence type="ECO:0000313" key="15">
    <source>
        <dbReference type="Proteomes" id="UP000199064"/>
    </source>
</evidence>
<keyword evidence="15" id="KW-1185">Reference proteome</keyword>
<comment type="similarity">
    <text evidence="2">Belongs to the binding-protein-dependent transport system permease family. HisMQ subfamily.</text>
</comment>
<evidence type="ECO:0000256" key="12">
    <source>
        <dbReference type="RuleBase" id="RU363032"/>
    </source>
</evidence>
<organism evidence="14 15">
    <name type="scientific">Nitratireductor aquibiodomus</name>
    <dbReference type="NCBI Taxonomy" id="204799"/>
    <lineage>
        <taxon>Bacteria</taxon>
        <taxon>Pseudomonadati</taxon>
        <taxon>Pseudomonadota</taxon>
        <taxon>Alphaproteobacteria</taxon>
        <taxon>Hyphomicrobiales</taxon>
        <taxon>Phyllobacteriaceae</taxon>
        <taxon>Nitratireductor</taxon>
    </lineage>
</organism>
<feature type="transmembrane region" description="Helical" evidence="12">
    <location>
        <begin position="74"/>
        <end position="101"/>
    </location>
</feature>
<dbReference type="CDD" id="cd06261">
    <property type="entry name" value="TM_PBP2"/>
    <property type="match status" value="1"/>
</dbReference>
<proteinExistence type="inferred from homology"/>
<evidence type="ECO:0000256" key="5">
    <source>
        <dbReference type="ARBA" id="ARBA00022692"/>
    </source>
</evidence>
<evidence type="ECO:0000256" key="8">
    <source>
        <dbReference type="ARBA" id="ARBA00023136"/>
    </source>
</evidence>
<evidence type="ECO:0000256" key="2">
    <source>
        <dbReference type="ARBA" id="ARBA00010072"/>
    </source>
</evidence>
<sequence>MSKVDASETRPQPSSLVADVDRLVVVPRRNYGIWIGTALTLVLSFFILRAFAVNPAFGWETAAGYLFHPSIMRGLLNTLILTVVIMALAIIIGTVVAVMRVSPSPVLRGFAGAYVWFFRGVPALIQLIFWFNLALLVREISLTLPFVGEVFSIRTNDFMTPFFSAVVALSLCEAGYMAEIIRAGIKSVPSGQSEAASALGMPYRNILKRIVLPQAMRFVVPPTGNEAINLLKMTSLVTFIAVDDLFYSAQSIYARTFETIPLLIVVAVWYLAVVSIMSVGQHFLERHFGRSETRTDSWALRVIRNAFGSRAKEFSA</sequence>
<dbReference type="FunFam" id="1.10.3720.10:FF:000006">
    <property type="entry name" value="Glutamate/aspartate ABC transporter, permease protein GltK"/>
    <property type="match status" value="1"/>
</dbReference>
<keyword evidence="7 12" id="KW-1133">Transmembrane helix</keyword>
<dbReference type="GO" id="GO:0022857">
    <property type="term" value="F:transmembrane transporter activity"/>
    <property type="evidence" value="ECO:0007669"/>
    <property type="project" value="InterPro"/>
</dbReference>
<evidence type="ECO:0000256" key="1">
    <source>
        <dbReference type="ARBA" id="ARBA00004429"/>
    </source>
</evidence>
<keyword evidence="5 12" id="KW-0812">Transmembrane</keyword>
<evidence type="ECO:0000256" key="7">
    <source>
        <dbReference type="ARBA" id="ARBA00022989"/>
    </source>
</evidence>
<comment type="function">
    <text evidence="9">Part of the ABC transporter complex GltIJKL involved in glutamate and aspartate uptake. Probably responsible for the translocation of the substrate across the membrane.</text>
</comment>
<reference evidence="15" key="1">
    <citation type="submission" date="2016-10" db="EMBL/GenBank/DDBJ databases">
        <authorList>
            <person name="Varghese N."/>
            <person name="Submissions S."/>
        </authorList>
    </citation>
    <scope>NUCLEOTIDE SEQUENCE [LARGE SCALE GENOMIC DNA]</scope>
    <source>
        <strain evidence="15">ES.061</strain>
    </source>
</reference>
<dbReference type="PANTHER" id="PTHR30614">
    <property type="entry name" value="MEMBRANE COMPONENT OF AMINO ACID ABC TRANSPORTER"/>
    <property type="match status" value="1"/>
</dbReference>
<comment type="subunit">
    <text evidence="10">The complex is composed of two ATP-binding proteins (GltL), two transmembrane proteins (GltJ and GltK) and a solute-binding protein (GltI).</text>
</comment>
<dbReference type="SUPFAM" id="SSF161098">
    <property type="entry name" value="MetI-like"/>
    <property type="match status" value="1"/>
</dbReference>
<name>A0A1H4JEZ4_9HYPH</name>
<dbReference type="InterPro" id="IPR000515">
    <property type="entry name" value="MetI-like"/>
</dbReference>
<keyword evidence="6" id="KW-0029">Amino-acid transport</keyword>
<evidence type="ECO:0000256" key="4">
    <source>
        <dbReference type="ARBA" id="ARBA00022475"/>
    </source>
</evidence>
<dbReference type="GO" id="GO:0006865">
    <property type="term" value="P:amino acid transport"/>
    <property type="evidence" value="ECO:0007669"/>
    <property type="project" value="UniProtKB-KW"/>
</dbReference>
<dbReference type="AlphaFoldDB" id="A0A1H4JEZ4"/>
<feature type="transmembrane region" description="Helical" evidence="12">
    <location>
        <begin position="31"/>
        <end position="53"/>
    </location>
</feature>
<evidence type="ECO:0000256" key="3">
    <source>
        <dbReference type="ARBA" id="ARBA00022448"/>
    </source>
</evidence>
<dbReference type="Proteomes" id="UP000199064">
    <property type="component" value="Unassembled WGS sequence"/>
</dbReference>
<dbReference type="NCBIfam" id="TIGR01726">
    <property type="entry name" value="HEQRo_perm_3TM"/>
    <property type="match status" value="1"/>
</dbReference>
<dbReference type="Gene3D" id="1.10.3720.10">
    <property type="entry name" value="MetI-like"/>
    <property type="match status" value="1"/>
</dbReference>
<evidence type="ECO:0000259" key="13">
    <source>
        <dbReference type="PROSITE" id="PS50928"/>
    </source>
</evidence>
<dbReference type="InterPro" id="IPR035906">
    <property type="entry name" value="MetI-like_sf"/>
</dbReference>
<keyword evidence="4" id="KW-1003">Cell membrane</keyword>
<evidence type="ECO:0000256" key="6">
    <source>
        <dbReference type="ARBA" id="ARBA00022970"/>
    </source>
</evidence>
<protein>
    <recommendedName>
        <fullName evidence="11">Glutamate/aspartate import permease protein GltK</fullName>
    </recommendedName>
</protein>
<dbReference type="RefSeq" id="WP_007008671.1">
    <property type="nucleotide sequence ID" value="NZ_FNSL01000001.1"/>
</dbReference>
<gene>
    <name evidence="14" type="ORF">SAMN05216452_1321</name>
</gene>
<feature type="domain" description="ABC transmembrane type-1" evidence="13">
    <location>
        <begin position="75"/>
        <end position="278"/>
    </location>
</feature>
<keyword evidence="8 12" id="KW-0472">Membrane</keyword>
<accession>A0A1H4JEZ4</accession>
<dbReference type="InterPro" id="IPR010065">
    <property type="entry name" value="AA_ABC_transptr_permease_3TM"/>
</dbReference>
<dbReference type="GO" id="GO:0043190">
    <property type="term" value="C:ATP-binding cassette (ABC) transporter complex"/>
    <property type="evidence" value="ECO:0007669"/>
    <property type="project" value="InterPro"/>
</dbReference>
<feature type="transmembrane region" description="Helical" evidence="12">
    <location>
        <begin position="260"/>
        <end position="284"/>
    </location>
</feature>